<keyword evidence="6 9" id="KW-1133">Transmembrane helix</keyword>
<keyword evidence="2" id="KW-0813">Transport</keyword>
<evidence type="ECO:0000256" key="3">
    <source>
        <dbReference type="ARBA" id="ARBA00022475"/>
    </source>
</evidence>
<dbReference type="EMBL" id="BAAANO010000005">
    <property type="protein sequence ID" value="GAA2000421.1"/>
    <property type="molecule type" value="Genomic_DNA"/>
</dbReference>
<dbReference type="RefSeq" id="WP_344306712.1">
    <property type="nucleotide sequence ID" value="NZ_BAAANO010000005.1"/>
</dbReference>
<name>A0ABN2T786_9MICO</name>
<evidence type="ECO:0000256" key="5">
    <source>
        <dbReference type="ARBA" id="ARBA00022692"/>
    </source>
</evidence>
<evidence type="ECO:0000313" key="12">
    <source>
        <dbReference type="Proteomes" id="UP001500755"/>
    </source>
</evidence>
<evidence type="ECO:0000256" key="7">
    <source>
        <dbReference type="ARBA" id="ARBA00023136"/>
    </source>
</evidence>
<comment type="subcellular location">
    <subcellularLocation>
        <location evidence="1">Cell inner membrane</location>
        <topology evidence="1">Multi-pass membrane protein</topology>
    </subcellularLocation>
</comment>
<keyword evidence="5 9" id="KW-0812">Transmembrane</keyword>
<comment type="caution">
    <text evidence="11">The sequence shown here is derived from an EMBL/GenBank/DDBJ whole genome shotgun (WGS) entry which is preliminary data.</text>
</comment>
<accession>A0ABN2T786</accession>
<evidence type="ECO:0000313" key="11">
    <source>
        <dbReference type="EMBL" id="GAA2000421.1"/>
    </source>
</evidence>
<evidence type="ECO:0000256" key="2">
    <source>
        <dbReference type="ARBA" id="ARBA00022448"/>
    </source>
</evidence>
<feature type="transmembrane region" description="Helical" evidence="9">
    <location>
        <begin position="12"/>
        <end position="37"/>
    </location>
</feature>
<feature type="transmembrane region" description="Helical" evidence="9">
    <location>
        <begin position="49"/>
        <end position="66"/>
    </location>
</feature>
<dbReference type="Pfam" id="PF04290">
    <property type="entry name" value="DctQ"/>
    <property type="match status" value="1"/>
</dbReference>
<dbReference type="InterPro" id="IPR007387">
    <property type="entry name" value="TRAP_DctQ"/>
</dbReference>
<keyword evidence="12" id="KW-1185">Reference proteome</keyword>
<evidence type="ECO:0000256" key="9">
    <source>
        <dbReference type="SAM" id="Phobius"/>
    </source>
</evidence>
<dbReference type="InterPro" id="IPR055348">
    <property type="entry name" value="DctQ"/>
</dbReference>
<evidence type="ECO:0000259" key="10">
    <source>
        <dbReference type="Pfam" id="PF04290"/>
    </source>
</evidence>
<dbReference type="PANTHER" id="PTHR35011:SF10">
    <property type="entry name" value="TRAP TRANSPORTER SMALL PERMEASE PROTEIN"/>
    <property type="match status" value="1"/>
</dbReference>
<proteinExistence type="inferred from homology"/>
<evidence type="ECO:0000256" key="1">
    <source>
        <dbReference type="ARBA" id="ARBA00004429"/>
    </source>
</evidence>
<protein>
    <recommendedName>
        <fullName evidence="10">Tripartite ATP-independent periplasmic transporters DctQ component domain-containing protein</fullName>
    </recommendedName>
</protein>
<comment type="similarity">
    <text evidence="8">Belongs to the TRAP transporter small permease family.</text>
</comment>
<evidence type="ECO:0000256" key="4">
    <source>
        <dbReference type="ARBA" id="ARBA00022519"/>
    </source>
</evidence>
<evidence type="ECO:0000256" key="6">
    <source>
        <dbReference type="ARBA" id="ARBA00022989"/>
    </source>
</evidence>
<sequence length="178" mass="19611">MVKFNQVLDRALSSITAVVIVLMMLHVVAHALLRFFFNAPIYGTNEIVAYWYLPAIALLGIPAAQLQREHITVTIAVERMSSLGRTVFTVFGCALGFLVSIGFAWFGFHEALENMHMGSTAGVTDIITWPIYFLVPVVFVLLAVLYVVDALVALRTGDPDIDPLTGEEREEALEDALV</sequence>
<keyword evidence="4" id="KW-0997">Cell inner membrane</keyword>
<dbReference type="PANTHER" id="PTHR35011">
    <property type="entry name" value="2,3-DIKETO-L-GULONATE TRAP TRANSPORTER SMALL PERMEASE PROTEIN YIAM"/>
    <property type="match status" value="1"/>
</dbReference>
<gene>
    <name evidence="11" type="ORF">GCM10009755_05260</name>
</gene>
<reference evidence="11 12" key="1">
    <citation type="journal article" date="2019" name="Int. J. Syst. Evol. Microbiol.">
        <title>The Global Catalogue of Microorganisms (GCM) 10K type strain sequencing project: providing services to taxonomists for standard genome sequencing and annotation.</title>
        <authorList>
            <consortium name="The Broad Institute Genomics Platform"/>
            <consortium name="The Broad Institute Genome Sequencing Center for Infectious Disease"/>
            <person name="Wu L."/>
            <person name="Ma J."/>
        </authorList>
    </citation>
    <scope>NUCLEOTIDE SEQUENCE [LARGE SCALE GENOMIC DNA]</scope>
    <source>
        <strain evidence="11 12">JCM 14546</strain>
    </source>
</reference>
<organism evidence="11 12">
    <name type="scientific">Brevibacterium samyangense</name>
    <dbReference type="NCBI Taxonomy" id="366888"/>
    <lineage>
        <taxon>Bacteria</taxon>
        <taxon>Bacillati</taxon>
        <taxon>Actinomycetota</taxon>
        <taxon>Actinomycetes</taxon>
        <taxon>Micrococcales</taxon>
        <taxon>Brevibacteriaceae</taxon>
        <taxon>Brevibacterium</taxon>
    </lineage>
</organism>
<keyword evidence="3" id="KW-1003">Cell membrane</keyword>
<feature type="transmembrane region" description="Helical" evidence="9">
    <location>
        <begin position="126"/>
        <end position="148"/>
    </location>
</feature>
<keyword evidence="7 9" id="KW-0472">Membrane</keyword>
<evidence type="ECO:0000256" key="8">
    <source>
        <dbReference type="ARBA" id="ARBA00038436"/>
    </source>
</evidence>
<feature type="domain" description="Tripartite ATP-independent periplasmic transporters DctQ component" evidence="10">
    <location>
        <begin position="23"/>
        <end position="155"/>
    </location>
</feature>
<dbReference type="Proteomes" id="UP001500755">
    <property type="component" value="Unassembled WGS sequence"/>
</dbReference>
<feature type="transmembrane region" description="Helical" evidence="9">
    <location>
        <begin position="87"/>
        <end position="106"/>
    </location>
</feature>